<dbReference type="STRING" id="64571.A0A1Y2GRV0"/>
<dbReference type="PANTHER" id="PTHR10870:SF0">
    <property type="entry name" value="CELL CYCLE CHECKPOINT PROTEIN RAD1"/>
    <property type="match status" value="1"/>
</dbReference>
<evidence type="ECO:0000313" key="7">
    <source>
        <dbReference type="Proteomes" id="UP000193648"/>
    </source>
</evidence>
<dbReference type="Pfam" id="PF02144">
    <property type="entry name" value="Rad1"/>
    <property type="match status" value="1"/>
</dbReference>
<protein>
    <submittedName>
        <fullName evidence="6">Rad1/Rec1/Rad17</fullName>
    </submittedName>
</protein>
<evidence type="ECO:0000256" key="1">
    <source>
        <dbReference type="ARBA" id="ARBA00004123"/>
    </source>
</evidence>
<dbReference type="InterPro" id="IPR003021">
    <property type="entry name" value="Rad1_Rec1_Rad17"/>
</dbReference>
<dbReference type="Gene3D" id="3.70.10.10">
    <property type="match status" value="1"/>
</dbReference>
<dbReference type="RefSeq" id="XP_021882798.1">
    <property type="nucleotide sequence ID" value="XM_022020193.1"/>
</dbReference>
<proteinExistence type="inferred from homology"/>
<dbReference type="GO" id="GO:0006281">
    <property type="term" value="P:DNA repair"/>
    <property type="evidence" value="ECO:0007669"/>
    <property type="project" value="UniProtKB-KW"/>
</dbReference>
<dbReference type="EMBL" id="MCFF01000012">
    <property type="protein sequence ID" value="ORZ20889.1"/>
    <property type="molecule type" value="Genomic_DNA"/>
</dbReference>
<dbReference type="GeneID" id="33562037"/>
<comment type="caution">
    <text evidence="6">The sequence shown here is derived from an EMBL/GenBank/DDBJ whole genome shotgun (WGS) entry which is preliminary data.</text>
</comment>
<keyword evidence="3" id="KW-0227">DNA damage</keyword>
<dbReference type="InParanoid" id="A0A1Y2GRV0"/>
<evidence type="ECO:0000256" key="4">
    <source>
        <dbReference type="ARBA" id="ARBA00023204"/>
    </source>
</evidence>
<keyword evidence="4" id="KW-0234">DNA repair</keyword>
<keyword evidence="7" id="KW-1185">Reference proteome</keyword>
<gene>
    <name evidence="6" type="ORF">BCR41DRAFT_27423</name>
</gene>
<dbReference type="GO" id="GO:0030896">
    <property type="term" value="C:checkpoint clamp complex"/>
    <property type="evidence" value="ECO:0007669"/>
    <property type="project" value="TreeGrafter"/>
</dbReference>
<dbReference type="AlphaFoldDB" id="A0A1Y2GRV0"/>
<comment type="similarity">
    <text evidence="2">Belongs to the rad1 family.</text>
</comment>
<evidence type="ECO:0000256" key="2">
    <source>
        <dbReference type="ARBA" id="ARBA00010991"/>
    </source>
</evidence>
<evidence type="ECO:0000256" key="3">
    <source>
        <dbReference type="ARBA" id="ARBA00022763"/>
    </source>
</evidence>
<evidence type="ECO:0000256" key="5">
    <source>
        <dbReference type="ARBA" id="ARBA00023242"/>
    </source>
</evidence>
<name>A0A1Y2GRV0_9FUNG</name>
<dbReference type="SUPFAM" id="SSF55979">
    <property type="entry name" value="DNA clamp"/>
    <property type="match status" value="1"/>
</dbReference>
<accession>A0A1Y2GRV0</accession>
<dbReference type="OrthoDB" id="337581at2759"/>
<evidence type="ECO:0000313" key="6">
    <source>
        <dbReference type="EMBL" id="ORZ20889.1"/>
    </source>
</evidence>
<dbReference type="Proteomes" id="UP000193648">
    <property type="component" value="Unassembled WGS sequence"/>
</dbReference>
<sequence length="348" mass="38371">MPETQCYFTARLRNVRHLAAVLKSVHIKDIATCMITSDGLSFILEESRCLFCRCLIQRQLFEDYKFAIKAGINDGSDEINDPLSQQSLYANTDINTNTNPNINTVANTQQSSQQVGLASSQRMPGGNEPDLVVSFGINLGTLLSCLNMFGTAGWSGTQVGEGNSGQSNTVFGSGPATAVKLSYDGSGSKFILTLEDNGVVTTCGIPTFDPEPPVKVDFGEETAKINMKAQWLEEGLRDLDATSDRVVIRVSPEIPHLRISSLGTVENLDVNYSQGDVIESFEYPFENPTEHSYNFSHVLNVLRVCPMASRASMALNAENFLRIQFLIPVREHRFLYSEYIFAPLETVD</sequence>
<keyword evidence="5" id="KW-0539">Nucleus</keyword>
<organism evidence="6 7">
    <name type="scientific">Lobosporangium transversale</name>
    <dbReference type="NCBI Taxonomy" id="64571"/>
    <lineage>
        <taxon>Eukaryota</taxon>
        <taxon>Fungi</taxon>
        <taxon>Fungi incertae sedis</taxon>
        <taxon>Mucoromycota</taxon>
        <taxon>Mortierellomycotina</taxon>
        <taxon>Mortierellomycetes</taxon>
        <taxon>Mortierellales</taxon>
        <taxon>Mortierellaceae</taxon>
        <taxon>Lobosporangium</taxon>
    </lineage>
</organism>
<reference evidence="6 7" key="1">
    <citation type="submission" date="2016-07" db="EMBL/GenBank/DDBJ databases">
        <title>Pervasive Adenine N6-methylation of Active Genes in Fungi.</title>
        <authorList>
            <consortium name="DOE Joint Genome Institute"/>
            <person name="Mondo S.J."/>
            <person name="Dannebaum R.O."/>
            <person name="Kuo R.C."/>
            <person name="Labutti K."/>
            <person name="Haridas S."/>
            <person name="Kuo A."/>
            <person name="Salamov A."/>
            <person name="Ahrendt S.R."/>
            <person name="Lipzen A."/>
            <person name="Sullivan W."/>
            <person name="Andreopoulos W.B."/>
            <person name="Clum A."/>
            <person name="Lindquist E."/>
            <person name="Daum C."/>
            <person name="Ramamoorthy G.K."/>
            <person name="Gryganskyi A."/>
            <person name="Culley D."/>
            <person name="Magnuson J.K."/>
            <person name="James T.Y."/>
            <person name="O'Malley M.A."/>
            <person name="Stajich J.E."/>
            <person name="Spatafora J.W."/>
            <person name="Visel A."/>
            <person name="Grigoriev I.V."/>
        </authorList>
    </citation>
    <scope>NUCLEOTIDE SEQUENCE [LARGE SCALE GENOMIC DNA]</scope>
    <source>
        <strain evidence="6 7">NRRL 3116</strain>
    </source>
</reference>
<dbReference type="InterPro" id="IPR046938">
    <property type="entry name" value="DNA_clamp_sf"/>
</dbReference>
<comment type="subcellular location">
    <subcellularLocation>
        <location evidence="1">Nucleus</location>
    </subcellularLocation>
</comment>
<dbReference type="PANTHER" id="PTHR10870">
    <property type="entry name" value="CELL CYCLE CHECKPOINT PROTEIN RAD1"/>
    <property type="match status" value="1"/>
</dbReference>
<dbReference type="GO" id="GO:0000077">
    <property type="term" value="P:DNA damage checkpoint signaling"/>
    <property type="evidence" value="ECO:0007669"/>
    <property type="project" value="InterPro"/>
</dbReference>
<dbReference type="PRINTS" id="PR01245">
    <property type="entry name" value="RAD1REC1"/>
</dbReference>